<gene>
    <name evidence="2" type="ORF">BHC57_01535</name>
</gene>
<feature type="transmembrane region" description="Helical" evidence="1">
    <location>
        <begin position="170"/>
        <end position="191"/>
    </location>
</feature>
<keyword evidence="1" id="KW-0812">Transmembrane</keyword>
<comment type="caution">
    <text evidence="2">The sequence shown here is derived from an EMBL/GenBank/DDBJ whole genome shotgun (WGS) entry which is preliminary data.</text>
</comment>
<keyword evidence="1" id="KW-1133">Transmembrane helix</keyword>
<feature type="transmembrane region" description="Helical" evidence="1">
    <location>
        <begin position="131"/>
        <end position="164"/>
    </location>
</feature>
<dbReference type="SUPFAM" id="SSF46565">
    <property type="entry name" value="Chaperone J-domain"/>
    <property type="match status" value="1"/>
</dbReference>
<evidence type="ECO:0008006" key="4">
    <source>
        <dbReference type="Google" id="ProtNLM"/>
    </source>
</evidence>
<organism evidence="2 3">
    <name type="scientific">Snodgrassella alvi</name>
    <dbReference type="NCBI Taxonomy" id="1196083"/>
    <lineage>
        <taxon>Bacteria</taxon>
        <taxon>Pseudomonadati</taxon>
        <taxon>Pseudomonadota</taxon>
        <taxon>Betaproteobacteria</taxon>
        <taxon>Neisseriales</taxon>
        <taxon>Neisseriaceae</taxon>
        <taxon>Snodgrassella</taxon>
    </lineage>
</organism>
<accession>A0A855FZD2</accession>
<name>A0A855FZD2_9NEIS</name>
<proteinExistence type="predicted"/>
<evidence type="ECO:0000313" key="3">
    <source>
        <dbReference type="Proteomes" id="UP000230463"/>
    </source>
</evidence>
<dbReference type="InterPro" id="IPR036869">
    <property type="entry name" value="J_dom_sf"/>
</dbReference>
<evidence type="ECO:0000313" key="2">
    <source>
        <dbReference type="EMBL" id="PIT62136.1"/>
    </source>
</evidence>
<evidence type="ECO:0000256" key="1">
    <source>
        <dbReference type="SAM" id="Phobius"/>
    </source>
</evidence>
<sequence length="267" mass="29833">MSFKNLYALLGVAPTASDKEIVKAMRQMAQLQLVKLDDLKLCKATLLNPEERKKYNAQLFAECPEVLEEMVNTNTNAKSRTPPIESKSTASDGLNELSAIKPLLALNSKAIPIYNEDKGELRLAFVGKSILPLLIGYLTPLLIGDIIGFLICLGIDFVLTFFLFSVGGKFLAVLMAFIFKIVLCLQYCNFYTLRKIRKGFKLCGTNTQNQLAAQCLKIKLTSNNSISNCPEIIIKKRSSMDMIFAAIIIWVFIILLLYRQAISMFAL</sequence>
<feature type="transmembrane region" description="Helical" evidence="1">
    <location>
        <begin position="242"/>
        <end position="262"/>
    </location>
</feature>
<reference evidence="2 3" key="1">
    <citation type="journal article" date="2017" name="MBio">
        <title>Type VI secretion-mediated competition in the bee gut microbiome.</title>
        <authorList>
            <person name="Steele M.I."/>
            <person name="Kwong W.K."/>
            <person name="Powell J.E."/>
            <person name="Whiteley M."/>
            <person name="Moran N.A."/>
        </authorList>
    </citation>
    <scope>NUCLEOTIDE SEQUENCE [LARGE SCALE GENOMIC DNA]</scope>
    <source>
        <strain evidence="2 3">HK3</strain>
    </source>
</reference>
<protein>
    <recommendedName>
        <fullName evidence="4">J domain-containing protein</fullName>
    </recommendedName>
</protein>
<dbReference type="RefSeq" id="WP_100123176.1">
    <property type="nucleotide sequence ID" value="NZ_MEIU01000009.1"/>
</dbReference>
<dbReference type="Proteomes" id="UP000230463">
    <property type="component" value="Unassembled WGS sequence"/>
</dbReference>
<keyword evidence="1" id="KW-0472">Membrane</keyword>
<dbReference type="EMBL" id="MEIU01000009">
    <property type="protein sequence ID" value="PIT62136.1"/>
    <property type="molecule type" value="Genomic_DNA"/>
</dbReference>
<dbReference type="AlphaFoldDB" id="A0A855FZD2"/>